<dbReference type="AlphaFoldDB" id="A0A3G2R862"/>
<reference evidence="1 2" key="1">
    <citation type="submission" date="2018-10" db="EMBL/GenBank/DDBJ databases">
        <authorList>
            <person name="Zhang X."/>
        </authorList>
    </citation>
    <scope>NUCLEOTIDE SEQUENCE [LARGE SCALE GENOMIC DNA]</scope>
    <source>
        <strain evidence="1 2">SK-G1</strain>
    </source>
</reference>
<protein>
    <submittedName>
        <fullName evidence="1">CopG family transcriptional regulator</fullName>
    </submittedName>
</protein>
<accession>A0A3G2R862</accession>
<proteinExistence type="predicted"/>
<name>A0A3G2R862_9FIRM</name>
<dbReference type="Proteomes" id="UP000280960">
    <property type="component" value="Chromosome"/>
</dbReference>
<dbReference type="SUPFAM" id="SSF47598">
    <property type="entry name" value="Ribbon-helix-helix"/>
    <property type="match status" value="1"/>
</dbReference>
<sequence length="80" mass="9453">MQYQNITLSIPKELLKKIKHIAIEKQISISALLTKTLEEIVHKEDSYEKAKKHHLSILETGFELDTCGKINWRREDLHER</sequence>
<dbReference type="KEGG" id="bacg:D2962_14155"/>
<dbReference type="InterPro" id="IPR010985">
    <property type="entry name" value="Ribbon_hlx_hlx"/>
</dbReference>
<evidence type="ECO:0000313" key="1">
    <source>
        <dbReference type="EMBL" id="AYO31589.1"/>
    </source>
</evidence>
<dbReference type="RefSeq" id="WP_122015358.1">
    <property type="nucleotide sequence ID" value="NZ_CP033169.1"/>
</dbReference>
<dbReference type="EMBL" id="CP033169">
    <property type="protein sequence ID" value="AYO31589.1"/>
    <property type="molecule type" value="Genomic_DNA"/>
</dbReference>
<evidence type="ECO:0000313" key="2">
    <source>
        <dbReference type="Proteomes" id="UP000280960"/>
    </source>
</evidence>
<dbReference type="GO" id="GO:0006355">
    <property type="term" value="P:regulation of DNA-templated transcription"/>
    <property type="evidence" value="ECO:0007669"/>
    <property type="project" value="InterPro"/>
</dbReference>
<organism evidence="1 2">
    <name type="scientific">Biomaibacter acetigenes</name>
    <dbReference type="NCBI Taxonomy" id="2316383"/>
    <lineage>
        <taxon>Bacteria</taxon>
        <taxon>Bacillati</taxon>
        <taxon>Bacillota</taxon>
        <taxon>Clostridia</taxon>
        <taxon>Thermosediminibacterales</taxon>
        <taxon>Tepidanaerobacteraceae</taxon>
        <taxon>Biomaibacter</taxon>
    </lineage>
</organism>
<keyword evidence="2" id="KW-1185">Reference proteome</keyword>
<gene>
    <name evidence="1" type="ORF">D2962_14155</name>
</gene>